<dbReference type="SUPFAM" id="SSF54373">
    <property type="entry name" value="FAD-linked reductases, C-terminal domain"/>
    <property type="match status" value="1"/>
</dbReference>
<evidence type="ECO:0000313" key="7">
    <source>
        <dbReference type="EMBL" id="RMX07363.1"/>
    </source>
</evidence>
<reference evidence="7 8" key="1">
    <citation type="submission" date="2018-10" db="EMBL/GenBank/DDBJ databases">
        <title>Comamonadaceae CDC group NO-1 genome sequencing and assembly.</title>
        <authorList>
            <person name="Bernier A.-M."/>
            <person name="Bernard K."/>
        </authorList>
    </citation>
    <scope>NUCLEOTIDE SEQUENCE [LARGE SCALE GENOMIC DNA]</scope>
    <source>
        <strain evidence="7 8">NML180581</strain>
    </source>
</reference>
<organism evidence="7 8">
    <name type="scientific">Allofranklinella schreckenbergeri</name>
    <dbReference type="NCBI Taxonomy" id="1076744"/>
    <lineage>
        <taxon>Bacteria</taxon>
        <taxon>Pseudomonadati</taxon>
        <taxon>Pseudomonadota</taxon>
        <taxon>Betaproteobacteria</taxon>
        <taxon>Burkholderiales</taxon>
        <taxon>Comamonadaceae</taxon>
        <taxon>Allofranklinella</taxon>
    </lineage>
</organism>
<dbReference type="GO" id="GO:0004497">
    <property type="term" value="F:monooxygenase activity"/>
    <property type="evidence" value="ECO:0007669"/>
    <property type="project" value="UniProtKB-KW"/>
</dbReference>
<dbReference type="InterPro" id="IPR036188">
    <property type="entry name" value="FAD/NAD-bd_sf"/>
</dbReference>
<dbReference type="GO" id="GO:0071949">
    <property type="term" value="F:FAD binding"/>
    <property type="evidence" value="ECO:0007669"/>
    <property type="project" value="InterPro"/>
</dbReference>
<evidence type="ECO:0000256" key="1">
    <source>
        <dbReference type="ARBA" id="ARBA00001974"/>
    </source>
</evidence>
<accession>A0A3M6QWJ6</accession>
<evidence type="ECO:0000313" key="8">
    <source>
        <dbReference type="Proteomes" id="UP000281171"/>
    </source>
</evidence>
<evidence type="ECO:0000256" key="4">
    <source>
        <dbReference type="ARBA" id="ARBA00023002"/>
    </source>
</evidence>
<keyword evidence="2" id="KW-0285">Flavoprotein</keyword>
<name>A0A3M6QWJ6_9BURK</name>
<keyword evidence="3" id="KW-0274">FAD</keyword>
<dbReference type="Proteomes" id="UP000281171">
    <property type="component" value="Unassembled WGS sequence"/>
</dbReference>
<evidence type="ECO:0000256" key="3">
    <source>
        <dbReference type="ARBA" id="ARBA00022827"/>
    </source>
</evidence>
<feature type="domain" description="FAD-binding" evidence="6">
    <location>
        <begin position="27"/>
        <end position="251"/>
    </location>
</feature>
<evidence type="ECO:0000259" key="6">
    <source>
        <dbReference type="Pfam" id="PF01494"/>
    </source>
</evidence>
<dbReference type="PANTHER" id="PTHR13789">
    <property type="entry name" value="MONOOXYGENASE"/>
    <property type="match status" value="1"/>
</dbReference>
<dbReference type="InterPro" id="IPR050493">
    <property type="entry name" value="FAD-dep_Monooxygenase_BioMet"/>
</dbReference>
<gene>
    <name evidence="7" type="ORF">EBQ24_09175</name>
</gene>
<evidence type="ECO:0000256" key="5">
    <source>
        <dbReference type="ARBA" id="ARBA00023033"/>
    </source>
</evidence>
<comment type="caution">
    <text evidence="7">The sequence shown here is derived from an EMBL/GenBank/DDBJ whole genome shotgun (WGS) entry which is preliminary data.</text>
</comment>
<dbReference type="PRINTS" id="PR00420">
    <property type="entry name" value="RNGMNOXGNASE"/>
</dbReference>
<dbReference type="Pfam" id="PF01494">
    <property type="entry name" value="FAD_binding_3"/>
    <property type="match status" value="2"/>
</dbReference>
<comment type="cofactor">
    <cofactor evidence="1">
        <name>FAD</name>
        <dbReference type="ChEBI" id="CHEBI:57692"/>
    </cofactor>
</comment>
<dbReference type="Gene3D" id="3.50.50.60">
    <property type="entry name" value="FAD/NAD(P)-binding domain"/>
    <property type="match status" value="1"/>
</dbReference>
<dbReference type="SUPFAM" id="SSF51905">
    <property type="entry name" value="FAD/NAD(P)-binding domain"/>
    <property type="match status" value="1"/>
</dbReference>
<evidence type="ECO:0000256" key="2">
    <source>
        <dbReference type="ARBA" id="ARBA00022630"/>
    </source>
</evidence>
<protein>
    <submittedName>
        <fullName evidence="7">FAD-binding protein</fullName>
    </submittedName>
</protein>
<feature type="domain" description="FAD-binding" evidence="6">
    <location>
        <begin position="319"/>
        <end position="379"/>
    </location>
</feature>
<dbReference type="InterPro" id="IPR002938">
    <property type="entry name" value="FAD-bd"/>
</dbReference>
<dbReference type="EMBL" id="RDQK01000021">
    <property type="protein sequence ID" value="RMX07363.1"/>
    <property type="molecule type" value="Genomic_DNA"/>
</dbReference>
<dbReference type="AlphaFoldDB" id="A0A3M6QWJ6"/>
<proteinExistence type="predicted"/>
<keyword evidence="5" id="KW-0503">Monooxygenase</keyword>
<keyword evidence="4" id="KW-0560">Oxidoreductase</keyword>
<dbReference type="PANTHER" id="PTHR13789:SF318">
    <property type="entry name" value="GERANYLGERANYL DIPHOSPHATE REDUCTASE"/>
    <property type="match status" value="1"/>
</dbReference>
<sequence length="431" mass="46632">MRALARASTAALSPPVVSVMHPSPSFLIVGGGIAGLSASIALASQGHSIELIEQNPAFQEVGAGLQLSPNAWRCMRQWGLEEALLEICSLPEAIVARNMATGEVLGRQPLAGHALRRFGAPYGTALRTDLHRILLEKARQFSQFSAVMGSQALALHQDGARVTVQLRSRLASEMTADALLVADGARSKLAASLLPQFEPMRSGYTAYRGLLRQSALPFRLRTTTVNAWMGRHLHAITYPVQQGHFLNVVIVVSERILSHLSQRGPADFPALLATIEQQQPLFPKLKDLCLAIDSHGINTMGGRWTEWPLRIRAPVRDPDELAIGRVALLGDAAHPMVPFLAQGAAMAIEDAEQLRQSLQAQPQLGAALAHYAHARAQRCGRVQRGALRNGRIFHLSGPLALGRNLVIKTMTQQAMDRPWLYAGGPIPASSL</sequence>